<feature type="domain" description="Ice-binding protein C-terminal" evidence="2">
    <location>
        <begin position="159"/>
        <end position="183"/>
    </location>
</feature>
<dbReference type="AlphaFoldDB" id="A0A1M7IEB9"/>
<proteinExistence type="predicted"/>
<feature type="chain" id="PRO_5013223701" evidence="1">
    <location>
        <begin position="27"/>
        <end position="186"/>
    </location>
</feature>
<evidence type="ECO:0000313" key="3">
    <source>
        <dbReference type="EMBL" id="SHM38943.1"/>
    </source>
</evidence>
<dbReference type="InterPro" id="IPR013424">
    <property type="entry name" value="Ice-binding_C"/>
</dbReference>
<sequence length="186" mass="19226">MTIRIAVSRALLGAVAVLALAGTAQASNIQYFVNITQGAASITGSITTDGTLGDIGAANLLDWNLSLNDGTSSFTLTHGNSAVYAYSAFVASSHDLSFNYSSNHIALIQNPTVGSGHNYWCMDGSSAYCSGSAVSSNNWRLDGARISNGPYTGLHAIASVPEPTTYAMLGAGLGLLAFAARRKQQS</sequence>
<reference evidence="4" key="1">
    <citation type="submission" date="2016-11" db="EMBL/GenBank/DDBJ databases">
        <authorList>
            <person name="Varghese N."/>
            <person name="Submissions S."/>
        </authorList>
    </citation>
    <scope>NUCLEOTIDE SEQUENCE [LARGE SCALE GENOMIC DNA]</scope>
    <source>
        <strain evidence="4">Sac-22</strain>
    </source>
</reference>
<gene>
    <name evidence="3" type="ORF">SAMN05192549_101469</name>
</gene>
<evidence type="ECO:0000256" key="1">
    <source>
        <dbReference type="SAM" id="SignalP"/>
    </source>
</evidence>
<feature type="signal peptide" evidence="1">
    <location>
        <begin position="1"/>
        <end position="26"/>
    </location>
</feature>
<accession>A0A1M7IEB9</accession>
<organism evidence="3 4">
    <name type="scientific">Duganella sacchari</name>
    <dbReference type="NCBI Taxonomy" id="551987"/>
    <lineage>
        <taxon>Bacteria</taxon>
        <taxon>Pseudomonadati</taxon>
        <taxon>Pseudomonadota</taxon>
        <taxon>Betaproteobacteria</taxon>
        <taxon>Burkholderiales</taxon>
        <taxon>Oxalobacteraceae</taxon>
        <taxon>Telluria group</taxon>
        <taxon>Duganella</taxon>
    </lineage>
</organism>
<name>A0A1M7IEB9_9BURK</name>
<dbReference type="OrthoDB" id="7596006at2"/>
<dbReference type="RefSeq" id="WP_072781002.1">
    <property type="nucleotide sequence ID" value="NZ_FRCX01000001.1"/>
</dbReference>
<protein>
    <submittedName>
        <fullName evidence="3">PEP-CTERM protein-sorting domain-containing protein</fullName>
    </submittedName>
</protein>
<dbReference type="EMBL" id="FRCX01000001">
    <property type="protein sequence ID" value="SHM38943.1"/>
    <property type="molecule type" value="Genomic_DNA"/>
</dbReference>
<evidence type="ECO:0000313" key="4">
    <source>
        <dbReference type="Proteomes" id="UP000184339"/>
    </source>
</evidence>
<dbReference type="Pfam" id="PF07589">
    <property type="entry name" value="PEP-CTERM"/>
    <property type="match status" value="1"/>
</dbReference>
<keyword evidence="1" id="KW-0732">Signal</keyword>
<dbReference type="Proteomes" id="UP000184339">
    <property type="component" value="Unassembled WGS sequence"/>
</dbReference>
<dbReference type="NCBIfam" id="TIGR02595">
    <property type="entry name" value="PEP_CTERM"/>
    <property type="match status" value="1"/>
</dbReference>
<evidence type="ECO:0000259" key="2">
    <source>
        <dbReference type="Pfam" id="PF07589"/>
    </source>
</evidence>
<keyword evidence="4" id="KW-1185">Reference proteome</keyword>